<evidence type="ECO:0000313" key="2">
    <source>
        <dbReference type="Proteomes" id="UP001303211"/>
    </source>
</evidence>
<dbReference type="Proteomes" id="UP001303211">
    <property type="component" value="Chromosome"/>
</dbReference>
<gene>
    <name evidence="1" type="ORF">P4826_03575</name>
</gene>
<keyword evidence="2" id="KW-1185">Reference proteome</keyword>
<reference evidence="1 2" key="1">
    <citation type="submission" date="2023-03" db="EMBL/GenBank/DDBJ databases">
        <title>Diaphorobacter basophil sp. nov., isolated from a sewage-treatment plant.</title>
        <authorList>
            <person name="Yang K."/>
        </authorList>
    </citation>
    <scope>NUCLEOTIDE SEQUENCE [LARGE SCALE GENOMIC DNA]</scope>
    <source>
        <strain evidence="1 2">Y-1</strain>
    </source>
</reference>
<protein>
    <submittedName>
        <fullName evidence="1">Uncharacterized protein</fullName>
    </submittedName>
</protein>
<name>A0ABZ0J6T9_9BURK</name>
<sequence length="193" mass="21647">MKVMLTQEVNQGRDVGQVAGYEPQALERLRARIASAGSRLPSASMKSVGWMSDAGLWRVQLPAFAEGLAARQTYFSPRDYGGIEAALIEAQYFRDEVFAWRKYKPEAQTYLTRKRAVRGLALPISCVFDPRRQTHRVIGYWMETVDGVRKQRKVSRSVGRHGFEDAWYEVAAIVSAKVGLPVEAPPKGLLCTL</sequence>
<organism evidence="1 2">
    <name type="scientific">Diaphorobacter limosus</name>
    <dbReference type="NCBI Taxonomy" id="3036128"/>
    <lineage>
        <taxon>Bacteria</taxon>
        <taxon>Pseudomonadati</taxon>
        <taxon>Pseudomonadota</taxon>
        <taxon>Betaproteobacteria</taxon>
        <taxon>Burkholderiales</taxon>
        <taxon>Comamonadaceae</taxon>
        <taxon>Diaphorobacter</taxon>
    </lineage>
</organism>
<proteinExistence type="predicted"/>
<accession>A0ABZ0J6T9</accession>
<dbReference type="EMBL" id="CP136921">
    <property type="protein sequence ID" value="WOO33182.1"/>
    <property type="molecule type" value="Genomic_DNA"/>
</dbReference>
<dbReference type="RefSeq" id="WP_317702576.1">
    <property type="nucleotide sequence ID" value="NZ_CP136921.1"/>
</dbReference>
<evidence type="ECO:0000313" key="1">
    <source>
        <dbReference type="EMBL" id="WOO33182.1"/>
    </source>
</evidence>